<protein>
    <submittedName>
        <fullName evidence="5">DNA-binding transcriptional regulator, MerR family</fullName>
    </submittedName>
</protein>
<sequence length="254" mass="29381">MEYTVNKLAKLSGVSARTLRYYDEIELLKPKRVSSNGYRIYGEDQVNMLQQILFYRELGISLDEIKEIISASSFNREKALENHLIALTEKKQQLETMIENVIKTMAAMKGETIMSDKEKFKGFKKKVIEENENKYGKEIRGKYGDKAVDGSNARVAGMTEEQWKKQEDLSKQINEALKEAMKTGDPEGELAQEVCDMHREWICMFWKEGMYSKEAHKGLGEMYACDERFKAYYDKIGEGAAEFFRDALNVYCTK</sequence>
<accession>A0A1I2PZW5</accession>
<dbReference type="Pfam" id="PF07739">
    <property type="entry name" value="TipAS"/>
    <property type="match status" value="1"/>
</dbReference>
<dbReference type="PANTHER" id="PTHR30204">
    <property type="entry name" value="REDOX-CYCLING DRUG-SENSING TRANSCRIPTIONAL ACTIVATOR SOXR"/>
    <property type="match status" value="1"/>
</dbReference>
<dbReference type="PANTHER" id="PTHR30204:SF90">
    <property type="entry name" value="HTH-TYPE TRANSCRIPTIONAL ACTIVATOR MTA"/>
    <property type="match status" value="1"/>
</dbReference>
<dbReference type="GO" id="GO:0003677">
    <property type="term" value="F:DNA binding"/>
    <property type="evidence" value="ECO:0007669"/>
    <property type="project" value="UniProtKB-KW"/>
</dbReference>
<evidence type="ECO:0000256" key="2">
    <source>
        <dbReference type="ARBA" id="ARBA00023125"/>
    </source>
</evidence>
<dbReference type="Proteomes" id="UP000182135">
    <property type="component" value="Unassembled WGS sequence"/>
</dbReference>
<name>A0A1I2PZW5_9CLOT</name>
<keyword evidence="6" id="KW-1185">Reference proteome</keyword>
<dbReference type="InterPro" id="IPR012925">
    <property type="entry name" value="TipAS_dom"/>
</dbReference>
<dbReference type="PRINTS" id="PR00040">
    <property type="entry name" value="HTHMERR"/>
</dbReference>
<dbReference type="SUPFAM" id="SSF89082">
    <property type="entry name" value="Antibiotic binding domain of TipA-like multidrug resistance regulators"/>
    <property type="match status" value="1"/>
</dbReference>
<evidence type="ECO:0000313" key="5">
    <source>
        <dbReference type="EMBL" id="SFG19547.1"/>
    </source>
</evidence>
<keyword evidence="2 5" id="KW-0238">DNA-binding</keyword>
<dbReference type="AlphaFoldDB" id="A0A1I2PZW5"/>
<evidence type="ECO:0000256" key="1">
    <source>
        <dbReference type="ARBA" id="ARBA00023015"/>
    </source>
</evidence>
<proteinExistence type="predicted"/>
<dbReference type="eggNOG" id="COG0789">
    <property type="taxonomic scope" value="Bacteria"/>
</dbReference>
<reference evidence="5 6" key="1">
    <citation type="submission" date="2016-10" db="EMBL/GenBank/DDBJ databases">
        <authorList>
            <person name="de Groot N.N."/>
        </authorList>
    </citation>
    <scope>NUCLEOTIDE SEQUENCE [LARGE SCALE GENOMIC DNA]</scope>
    <source>
        <strain evidence="5 6">NLAE-zl-G419</strain>
    </source>
</reference>
<dbReference type="InterPro" id="IPR009061">
    <property type="entry name" value="DNA-bd_dom_put_sf"/>
</dbReference>
<evidence type="ECO:0000256" key="4">
    <source>
        <dbReference type="ARBA" id="ARBA00023163"/>
    </source>
</evidence>
<evidence type="ECO:0000256" key="3">
    <source>
        <dbReference type="ARBA" id="ARBA00023159"/>
    </source>
</evidence>
<dbReference type="STRING" id="1529.SAMN04487885_1335"/>
<dbReference type="RefSeq" id="WP_027638845.1">
    <property type="nucleotide sequence ID" value="NZ_CP076620.1"/>
</dbReference>
<gene>
    <name evidence="5" type="ORF">SAMN04487885_1335</name>
</gene>
<dbReference type="SUPFAM" id="SSF46955">
    <property type="entry name" value="Putative DNA-binding domain"/>
    <property type="match status" value="1"/>
</dbReference>
<dbReference type="Gene3D" id="1.10.1660.10">
    <property type="match status" value="1"/>
</dbReference>
<dbReference type="CDD" id="cd01106">
    <property type="entry name" value="HTH_TipAL-Mta"/>
    <property type="match status" value="1"/>
</dbReference>
<keyword evidence="1" id="KW-0805">Transcription regulation</keyword>
<keyword evidence="4" id="KW-0804">Transcription</keyword>
<dbReference type="PROSITE" id="PS50937">
    <property type="entry name" value="HTH_MERR_2"/>
    <property type="match status" value="1"/>
</dbReference>
<evidence type="ECO:0000313" key="6">
    <source>
        <dbReference type="Proteomes" id="UP000182135"/>
    </source>
</evidence>
<dbReference type="InterPro" id="IPR000551">
    <property type="entry name" value="MerR-type_HTH_dom"/>
</dbReference>
<dbReference type="InterPro" id="IPR036244">
    <property type="entry name" value="TipA-like_antibiotic-bd"/>
</dbReference>
<organism evidence="5 6">
    <name type="scientific">Clostridium cadaveris</name>
    <dbReference type="NCBI Taxonomy" id="1529"/>
    <lineage>
        <taxon>Bacteria</taxon>
        <taxon>Bacillati</taxon>
        <taxon>Bacillota</taxon>
        <taxon>Clostridia</taxon>
        <taxon>Eubacteriales</taxon>
        <taxon>Clostridiaceae</taxon>
        <taxon>Clostridium</taxon>
    </lineage>
</organism>
<dbReference type="Pfam" id="PF13411">
    <property type="entry name" value="MerR_1"/>
    <property type="match status" value="1"/>
</dbReference>
<dbReference type="EMBL" id="FOOE01000033">
    <property type="protein sequence ID" value="SFG19547.1"/>
    <property type="molecule type" value="Genomic_DNA"/>
</dbReference>
<dbReference type="Gene3D" id="1.10.490.50">
    <property type="entry name" value="Antibiotic binding domain of TipA-like multidrug resistance regulators"/>
    <property type="match status" value="1"/>
</dbReference>
<dbReference type="OrthoDB" id="9814833at2"/>
<keyword evidence="3" id="KW-0010">Activator</keyword>
<dbReference type="GO" id="GO:0003700">
    <property type="term" value="F:DNA-binding transcription factor activity"/>
    <property type="evidence" value="ECO:0007669"/>
    <property type="project" value="InterPro"/>
</dbReference>
<dbReference type="SMART" id="SM00422">
    <property type="entry name" value="HTH_MERR"/>
    <property type="match status" value="1"/>
</dbReference>
<dbReference type="InterPro" id="IPR047057">
    <property type="entry name" value="MerR_fam"/>
</dbReference>
<dbReference type="GeneID" id="90543390"/>